<keyword evidence="5" id="KW-0378">Hydrolase</keyword>
<accession>A0A510VNR9</accession>
<evidence type="ECO:0000256" key="2">
    <source>
        <dbReference type="SAM" id="MobiDB-lite"/>
    </source>
</evidence>
<evidence type="ECO:0000313" key="5">
    <source>
        <dbReference type="EMBL" id="GEK28567.1"/>
    </source>
</evidence>
<sequence length="444" mass="49736">MTLEQTPKVTPRTGMISMFPQHVAFADEAWRLLYQPILGGDAFSIYSALESFASAHPQLSQRQQHSLLLGWLGIDVQHFVTGRRRLEAVGLVETYYQSDSVGEVFVYKLRLPLEANAFLADDLLSVLLLQTVGQERYDALVAHFEQPEMDLTALTNVSADFLSVYRVSNHQLAQRPAEIADVASTGARSEATVIDFKLVANYLKAEYVDLASVMAEQSLLDAEAQLYGFTERELATLIVKATSVTTNKFAVNRFKSLAAEQFHAQQPALTVTEADAPAAAVTPTDDNQLNALVAAVKSYAPADFLATLKQEKNQYVTDEEQRILAKFMARKVFAPSVVNMLIYYLINDRDQNVLYQNSLDRVANDWSKAKVATPEQAVTHMRDYAQAQAERQRQRQTKQPAKSREQLPDWNEAPASEASVDDSNRIAELRRQLDDAKQNRKEES</sequence>
<dbReference type="RefSeq" id="WP_057811299.1">
    <property type="nucleotide sequence ID" value="NZ_BJUD01000012.1"/>
</dbReference>
<dbReference type="Pfam" id="PF07261">
    <property type="entry name" value="DnaB_2"/>
    <property type="match status" value="1"/>
</dbReference>
<keyword evidence="5" id="KW-0547">Nucleotide-binding</keyword>
<comment type="caution">
    <text evidence="5">The sequence shown here is derived from an EMBL/GenBank/DDBJ whole genome shotgun (WGS) entry which is preliminary data.</text>
</comment>
<dbReference type="Pfam" id="PF25888">
    <property type="entry name" value="WHD_DnaB"/>
    <property type="match status" value="1"/>
</dbReference>
<comment type="similarity">
    <text evidence="1">Belongs to the DnaB/DnaD family.</text>
</comment>
<dbReference type="InterPro" id="IPR058660">
    <property type="entry name" value="WHD_DnaB"/>
</dbReference>
<dbReference type="EMBL" id="BJUD01000012">
    <property type="protein sequence ID" value="GEK28567.1"/>
    <property type="molecule type" value="Genomic_DNA"/>
</dbReference>
<dbReference type="GO" id="GO:0004386">
    <property type="term" value="F:helicase activity"/>
    <property type="evidence" value="ECO:0007669"/>
    <property type="project" value="UniProtKB-KW"/>
</dbReference>
<keyword evidence="5" id="KW-0067">ATP-binding</keyword>
<dbReference type="AlphaFoldDB" id="A0A510VNR9"/>
<proteinExistence type="inferred from homology"/>
<feature type="compositionally biased region" description="Basic and acidic residues" evidence="2">
    <location>
        <begin position="422"/>
        <end position="444"/>
    </location>
</feature>
<evidence type="ECO:0000259" key="4">
    <source>
        <dbReference type="Pfam" id="PF25888"/>
    </source>
</evidence>
<feature type="region of interest" description="Disordered" evidence="2">
    <location>
        <begin position="388"/>
        <end position="444"/>
    </location>
</feature>
<feature type="domain" description="Replicative helicase loading/DNA remodeling protein DnaB N-terminal winged helix" evidence="4">
    <location>
        <begin position="24"/>
        <end position="255"/>
    </location>
</feature>
<evidence type="ECO:0000259" key="3">
    <source>
        <dbReference type="Pfam" id="PF07261"/>
    </source>
</evidence>
<name>A0A510VNR9_9LACO</name>
<dbReference type="InterPro" id="IPR006343">
    <property type="entry name" value="DnaB/C_C"/>
</dbReference>
<evidence type="ECO:0000313" key="6">
    <source>
        <dbReference type="Proteomes" id="UP000321429"/>
    </source>
</evidence>
<dbReference type="OrthoDB" id="2082007at2"/>
<evidence type="ECO:0000256" key="1">
    <source>
        <dbReference type="ARBA" id="ARBA00093462"/>
    </source>
</evidence>
<dbReference type="Proteomes" id="UP000321429">
    <property type="component" value="Unassembled WGS sequence"/>
</dbReference>
<protein>
    <submittedName>
        <fullName evidence="5">Helicase DnaB</fullName>
    </submittedName>
</protein>
<reference evidence="5 6" key="1">
    <citation type="submission" date="2019-07" db="EMBL/GenBank/DDBJ databases">
        <title>Whole genome shotgun sequence of Lactobacillus siliginis NBRC 101315.</title>
        <authorList>
            <person name="Hosoyama A."/>
            <person name="Uohara A."/>
            <person name="Ohji S."/>
            <person name="Ichikawa N."/>
        </authorList>
    </citation>
    <scope>NUCLEOTIDE SEQUENCE [LARGE SCALE GENOMIC DNA]</scope>
    <source>
        <strain evidence="5 6">NBRC 101315</strain>
    </source>
</reference>
<organism evidence="5 6">
    <name type="scientific">Furfurilactobacillus siliginis</name>
    <dbReference type="NCBI Taxonomy" id="348151"/>
    <lineage>
        <taxon>Bacteria</taxon>
        <taxon>Bacillati</taxon>
        <taxon>Bacillota</taxon>
        <taxon>Bacilli</taxon>
        <taxon>Lactobacillales</taxon>
        <taxon>Lactobacillaceae</taxon>
        <taxon>Furfurilactobacillus</taxon>
    </lineage>
</organism>
<keyword evidence="5" id="KW-0347">Helicase</keyword>
<feature type="domain" description="DnaB/C C-terminal" evidence="3">
    <location>
        <begin position="307"/>
        <end position="379"/>
    </location>
</feature>
<gene>
    <name evidence="5" type="primary">dnaB</name>
    <name evidence="5" type="ORF">LSI01_08780</name>
</gene>